<dbReference type="EMBL" id="JAVHJO010000017">
    <property type="protein sequence ID" value="KAK6525268.1"/>
    <property type="molecule type" value="Genomic_DNA"/>
</dbReference>
<evidence type="ECO:0000259" key="1">
    <source>
        <dbReference type="Pfam" id="PF21959"/>
    </source>
</evidence>
<sequence length="294" mass="32062">MADCTKSQERPTEILLRTDTVLGPFDPSDPVIIVVTRPAATVTIGGTRSTSYTETRFPTNSAGSTISDPSATVTLIDFIPPSVSTDTAGSPFTCDKYGYLLDDGKFARVDLETFNLTIINPNFGYVGSLAYNVLDNYIYTNNGYRIGRVDVTGNLTLLSYTFASTDQVVGGEFDNTGQLYFLSTGSWYQVDLKPGSATYGTMRASGALNFHSWQFGDWVFYPNTGRVLWSYAINTSNSSRAIVKFDLSTHLVSAPHIYSGFTGGPSGEQFGAANGDLYWRDGQGDFLSEQHPYV</sequence>
<gene>
    <name evidence="2" type="ORF">TWF694_005414</name>
</gene>
<reference evidence="2 3" key="1">
    <citation type="submission" date="2019-10" db="EMBL/GenBank/DDBJ databases">
        <authorList>
            <person name="Palmer J.M."/>
        </authorList>
    </citation>
    <scope>NUCLEOTIDE SEQUENCE [LARGE SCALE GENOMIC DNA]</scope>
    <source>
        <strain evidence="2 3">TWF694</strain>
    </source>
</reference>
<evidence type="ECO:0000313" key="3">
    <source>
        <dbReference type="Proteomes" id="UP001365542"/>
    </source>
</evidence>
<protein>
    <recommendedName>
        <fullName evidence="1">DUF6923 domain-containing protein</fullName>
    </recommendedName>
</protein>
<name>A0AAV9WT31_9PEZI</name>
<dbReference type="InterPro" id="IPR054215">
    <property type="entry name" value="DUF6923"/>
</dbReference>
<organism evidence="2 3">
    <name type="scientific">Orbilia ellipsospora</name>
    <dbReference type="NCBI Taxonomy" id="2528407"/>
    <lineage>
        <taxon>Eukaryota</taxon>
        <taxon>Fungi</taxon>
        <taxon>Dikarya</taxon>
        <taxon>Ascomycota</taxon>
        <taxon>Pezizomycotina</taxon>
        <taxon>Orbiliomycetes</taxon>
        <taxon>Orbiliales</taxon>
        <taxon>Orbiliaceae</taxon>
        <taxon>Orbilia</taxon>
    </lineage>
</organism>
<feature type="domain" description="DUF6923" evidence="1">
    <location>
        <begin position="128"/>
        <end position="286"/>
    </location>
</feature>
<keyword evidence="3" id="KW-1185">Reference proteome</keyword>
<evidence type="ECO:0000313" key="2">
    <source>
        <dbReference type="EMBL" id="KAK6525268.1"/>
    </source>
</evidence>
<dbReference type="Proteomes" id="UP001365542">
    <property type="component" value="Unassembled WGS sequence"/>
</dbReference>
<dbReference type="Pfam" id="PF21959">
    <property type="entry name" value="DUF6923"/>
    <property type="match status" value="1"/>
</dbReference>
<proteinExistence type="predicted"/>
<comment type="caution">
    <text evidence="2">The sequence shown here is derived from an EMBL/GenBank/DDBJ whole genome shotgun (WGS) entry which is preliminary data.</text>
</comment>
<dbReference type="AlphaFoldDB" id="A0AAV9WT31"/>
<dbReference type="SUPFAM" id="SSF101898">
    <property type="entry name" value="NHL repeat"/>
    <property type="match status" value="1"/>
</dbReference>
<accession>A0AAV9WT31</accession>